<dbReference type="EMBL" id="FOKG01000001">
    <property type="protein sequence ID" value="SFA75304.1"/>
    <property type="molecule type" value="Genomic_DNA"/>
</dbReference>
<feature type="transmembrane region" description="Helical" evidence="8">
    <location>
        <begin position="268"/>
        <end position="285"/>
    </location>
</feature>
<comment type="subcellular location">
    <subcellularLocation>
        <location evidence="1">Cell membrane</location>
        <topology evidence="1">Multi-pass membrane protein</topology>
    </subcellularLocation>
</comment>
<dbReference type="AlphaFoldDB" id="A0A1I0VG14"/>
<organism evidence="9 10">
    <name type="scientific">Amycolatopsis marina</name>
    <dbReference type="NCBI Taxonomy" id="490629"/>
    <lineage>
        <taxon>Bacteria</taxon>
        <taxon>Bacillati</taxon>
        <taxon>Actinomycetota</taxon>
        <taxon>Actinomycetes</taxon>
        <taxon>Pseudonocardiales</taxon>
        <taxon>Pseudonocardiaceae</taxon>
        <taxon>Amycolatopsis</taxon>
    </lineage>
</organism>
<evidence type="ECO:0000256" key="1">
    <source>
        <dbReference type="ARBA" id="ARBA00004651"/>
    </source>
</evidence>
<reference evidence="10" key="1">
    <citation type="submission" date="2016-10" db="EMBL/GenBank/DDBJ databases">
        <authorList>
            <person name="Varghese N."/>
            <person name="Submissions S."/>
        </authorList>
    </citation>
    <scope>NUCLEOTIDE SEQUENCE [LARGE SCALE GENOMIC DNA]</scope>
    <source>
        <strain evidence="10">CGMCC 4.3568</strain>
    </source>
</reference>
<evidence type="ECO:0000256" key="6">
    <source>
        <dbReference type="ARBA" id="ARBA00023136"/>
    </source>
</evidence>
<keyword evidence="9" id="KW-0328">Glycosyltransferase</keyword>
<feature type="transmembrane region" description="Helical" evidence="8">
    <location>
        <begin position="205"/>
        <end position="224"/>
    </location>
</feature>
<evidence type="ECO:0000256" key="2">
    <source>
        <dbReference type="ARBA" id="ARBA00022475"/>
    </source>
</evidence>
<feature type="transmembrane region" description="Helical" evidence="8">
    <location>
        <begin position="370"/>
        <end position="392"/>
    </location>
</feature>
<evidence type="ECO:0000256" key="7">
    <source>
        <dbReference type="ARBA" id="ARBA00024033"/>
    </source>
</evidence>
<feature type="transmembrane region" description="Helical" evidence="8">
    <location>
        <begin position="155"/>
        <end position="172"/>
    </location>
</feature>
<proteinExistence type="inferred from homology"/>
<dbReference type="GO" id="GO:0005886">
    <property type="term" value="C:plasma membrane"/>
    <property type="evidence" value="ECO:0007669"/>
    <property type="project" value="UniProtKB-SubCell"/>
</dbReference>
<feature type="transmembrane region" description="Helical" evidence="8">
    <location>
        <begin position="78"/>
        <end position="94"/>
    </location>
</feature>
<feature type="transmembrane region" description="Helical" evidence="8">
    <location>
        <begin position="178"/>
        <end position="198"/>
    </location>
</feature>
<keyword evidence="4 8" id="KW-0812">Transmembrane</keyword>
<dbReference type="RefSeq" id="WP_245788064.1">
    <property type="nucleotide sequence ID" value="NZ_FOKG01000001.1"/>
</dbReference>
<dbReference type="STRING" id="490629.SAMN05216266_101227"/>
<keyword evidence="6 8" id="KW-0472">Membrane</keyword>
<feature type="transmembrane region" description="Helical" evidence="8">
    <location>
        <begin position="24"/>
        <end position="43"/>
    </location>
</feature>
<keyword evidence="10" id="KW-1185">Reference proteome</keyword>
<evidence type="ECO:0000256" key="8">
    <source>
        <dbReference type="SAM" id="Phobius"/>
    </source>
</evidence>
<dbReference type="GO" id="GO:0016758">
    <property type="term" value="F:hexosyltransferase activity"/>
    <property type="evidence" value="ECO:0007669"/>
    <property type="project" value="InterPro"/>
</dbReference>
<keyword evidence="3 9" id="KW-0808">Transferase</keyword>
<keyword evidence="5 8" id="KW-1133">Transmembrane helix</keyword>
<keyword evidence="2" id="KW-1003">Cell membrane</keyword>
<sequence>MLQRHGVRAADAAEMRRHTTHSRWLLVVLGMTALAFILIWPGFLDLHVYRAGGYAWLHGIGLYSDQFPGLVPGMPLPFTYPPFAAIVFAPVWLLPWHVAKVLITTISVLGLLAATLTVSGRLYGRRTVSVVVGVGAAAAWALFEPARQTISFGQINLILMGLVALDCLLPRTRWPRGLLIGLASAIKLTPAVFVLYFLARKQYRAAAVSFGSFVGFGLFAWALAPSDTARYWFDSLLDPERIGGLAYAFNQNIRAVLYRLLPEGTLQTGLWMALVAVALVLAWMAARRALAAGDQVNALLAIALFGLLASPVSWSHHWVWIIPAAIVLVRWAQRSGIGVRIVAGLVLVVFAIGPHSHLPQTHDLELQWTWWQHLLGSSYVIIGVVALLLLALRRPSDQH</sequence>
<dbReference type="Pfam" id="PF09594">
    <property type="entry name" value="GT87"/>
    <property type="match status" value="1"/>
</dbReference>
<evidence type="ECO:0000313" key="10">
    <source>
        <dbReference type="Proteomes" id="UP000243799"/>
    </source>
</evidence>
<evidence type="ECO:0000256" key="3">
    <source>
        <dbReference type="ARBA" id="ARBA00022679"/>
    </source>
</evidence>
<dbReference type="Proteomes" id="UP000243799">
    <property type="component" value="Unassembled WGS sequence"/>
</dbReference>
<name>A0A1I0VG14_9PSEU</name>
<evidence type="ECO:0000256" key="4">
    <source>
        <dbReference type="ARBA" id="ARBA00022692"/>
    </source>
</evidence>
<feature type="transmembrane region" description="Helical" evidence="8">
    <location>
        <begin position="101"/>
        <end position="120"/>
    </location>
</feature>
<gene>
    <name evidence="9" type="ORF">SAMN05216266_101227</name>
</gene>
<protein>
    <submittedName>
        <fullName evidence="9">Alpha-1,2-mannosyltransferase</fullName>
    </submittedName>
</protein>
<accession>A0A1I0VG14</accession>
<evidence type="ECO:0000256" key="5">
    <source>
        <dbReference type="ARBA" id="ARBA00022989"/>
    </source>
</evidence>
<feature type="transmembrane region" description="Helical" evidence="8">
    <location>
        <begin position="126"/>
        <end position="143"/>
    </location>
</feature>
<feature type="transmembrane region" description="Helical" evidence="8">
    <location>
        <begin position="339"/>
        <end position="358"/>
    </location>
</feature>
<comment type="similarity">
    <text evidence="7">Belongs to the glycosyltransferase 87 family.</text>
</comment>
<dbReference type="InterPro" id="IPR018584">
    <property type="entry name" value="GT87"/>
</dbReference>
<evidence type="ECO:0000313" key="9">
    <source>
        <dbReference type="EMBL" id="SFA75304.1"/>
    </source>
</evidence>